<dbReference type="AlphaFoldDB" id="A0ABD3R4F1"/>
<feature type="modified residue" description="4-aspartylphosphate" evidence="6">
    <location>
        <position position="215"/>
    </location>
</feature>
<protein>
    <recommendedName>
        <fullName evidence="8">Response regulatory domain-containing protein</fullName>
    </recommendedName>
</protein>
<gene>
    <name evidence="9" type="ORF">ACHAXA_006027</name>
</gene>
<evidence type="ECO:0000256" key="4">
    <source>
        <dbReference type="ARBA" id="ARBA00023125"/>
    </source>
</evidence>
<reference evidence="9 10" key="1">
    <citation type="submission" date="2024-10" db="EMBL/GenBank/DDBJ databases">
        <title>Updated reference genomes for cyclostephanoid diatoms.</title>
        <authorList>
            <person name="Roberts W.R."/>
            <person name="Alverson A.J."/>
        </authorList>
    </citation>
    <scope>NUCLEOTIDE SEQUENCE [LARGE SCALE GENOMIC DNA]</scope>
    <source>
        <strain evidence="9 10">AJA228-03</strain>
    </source>
</reference>
<evidence type="ECO:0000313" key="9">
    <source>
        <dbReference type="EMBL" id="KAL3807172.1"/>
    </source>
</evidence>
<dbReference type="Proteomes" id="UP001530377">
    <property type="component" value="Unassembled WGS sequence"/>
</dbReference>
<dbReference type="GO" id="GO:0000160">
    <property type="term" value="P:phosphorelay signal transduction system"/>
    <property type="evidence" value="ECO:0007669"/>
    <property type="project" value="UniProtKB-KW"/>
</dbReference>
<dbReference type="SUPFAM" id="SSF52172">
    <property type="entry name" value="CheY-like"/>
    <property type="match status" value="2"/>
</dbReference>
<feature type="compositionally biased region" description="Pro residues" evidence="7">
    <location>
        <begin position="236"/>
        <end position="247"/>
    </location>
</feature>
<evidence type="ECO:0000259" key="8">
    <source>
        <dbReference type="PROSITE" id="PS50110"/>
    </source>
</evidence>
<feature type="compositionally biased region" description="Basic residues" evidence="7">
    <location>
        <begin position="258"/>
        <end position="267"/>
    </location>
</feature>
<keyword evidence="3" id="KW-0805">Transcription regulation</keyword>
<evidence type="ECO:0000256" key="7">
    <source>
        <dbReference type="SAM" id="MobiDB-lite"/>
    </source>
</evidence>
<proteinExistence type="predicted"/>
<keyword evidence="1 6" id="KW-0597">Phosphoprotein</keyword>
<dbReference type="Gene3D" id="3.40.50.2300">
    <property type="match status" value="1"/>
</dbReference>
<dbReference type="GO" id="GO:0003677">
    <property type="term" value="F:DNA binding"/>
    <property type="evidence" value="ECO:0007669"/>
    <property type="project" value="UniProtKB-KW"/>
</dbReference>
<organism evidence="9 10">
    <name type="scientific">Cyclostephanos tholiformis</name>
    <dbReference type="NCBI Taxonomy" id="382380"/>
    <lineage>
        <taxon>Eukaryota</taxon>
        <taxon>Sar</taxon>
        <taxon>Stramenopiles</taxon>
        <taxon>Ochrophyta</taxon>
        <taxon>Bacillariophyta</taxon>
        <taxon>Coscinodiscophyceae</taxon>
        <taxon>Thalassiosirophycidae</taxon>
        <taxon>Stephanodiscales</taxon>
        <taxon>Stephanodiscaceae</taxon>
        <taxon>Cyclostephanos</taxon>
    </lineage>
</organism>
<comment type="caution">
    <text evidence="9">The sequence shown here is derived from an EMBL/GenBank/DDBJ whole genome shotgun (WGS) entry which is preliminary data.</text>
</comment>
<dbReference type="EMBL" id="JALLPB020000667">
    <property type="protein sequence ID" value="KAL3807172.1"/>
    <property type="molecule type" value="Genomic_DNA"/>
</dbReference>
<dbReference type="InterPro" id="IPR039420">
    <property type="entry name" value="WalR-like"/>
</dbReference>
<feature type="region of interest" description="Disordered" evidence="7">
    <location>
        <begin position="18"/>
        <end position="45"/>
    </location>
</feature>
<evidence type="ECO:0000256" key="1">
    <source>
        <dbReference type="ARBA" id="ARBA00022553"/>
    </source>
</evidence>
<keyword evidence="10" id="KW-1185">Reference proteome</keyword>
<dbReference type="PANTHER" id="PTHR48111:SF1">
    <property type="entry name" value="TWO-COMPONENT RESPONSE REGULATOR ORR33"/>
    <property type="match status" value="1"/>
</dbReference>
<dbReference type="PROSITE" id="PS50110">
    <property type="entry name" value="RESPONSE_REGULATORY"/>
    <property type="match status" value="1"/>
</dbReference>
<feature type="compositionally biased region" description="Basic residues" evidence="7">
    <location>
        <begin position="32"/>
        <end position="45"/>
    </location>
</feature>
<feature type="region of interest" description="Disordered" evidence="7">
    <location>
        <begin position="231"/>
        <end position="283"/>
    </location>
</feature>
<keyword evidence="4" id="KW-0238">DNA-binding</keyword>
<keyword evidence="5" id="KW-0804">Transcription</keyword>
<feature type="region of interest" description="Disordered" evidence="7">
    <location>
        <begin position="92"/>
        <end position="112"/>
    </location>
</feature>
<keyword evidence="2" id="KW-0902">Two-component regulatory system</keyword>
<evidence type="ECO:0000256" key="3">
    <source>
        <dbReference type="ARBA" id="ARBA00023015"/>
    </source>
</evidence>
<dbReference type="InterPro" id="IPR011006">
    <property type="entry name" value="CheY-like_superfamily"/>
</dbReference>
<dbReference type="InterPro" id="IPR001789">
    <property type="entry name" value="Sig_transdc_resp-reg_receiver"/>
</dbReference>
<evidence type="ECO:0000256" key="2">
    <source>
        <dbReference type="ARBA" id="ARBA00023012"/>
    </source>
</evidence>
<evidence type="ECO:0000256" key="6">
    <source>
        <dbReference type="PROSITE-ProRule" id="PRU00169"/>
    </source>
</evidence>
<dbReference type="PANTHER" id="PTHR48111">
    <property type="entry name" value="REGULATOR OF RPOS"/>
    <property type="match status" value="1"/>
</dbReference>
<dbReference type="SMART" id="SM00448">
    <property type="entry name" value="REC"/>
    <property type="match status" value="1"/>
</dbReference>
<sequence>MSSGVIANIPPSLAASSFAHRAPLHSRDPGPRWRRGRRSPRHHRAIVTPSPNCHHLPLLPPPRPPIITDDIVLGDGTYVDLDGLVVVGCDDDVDAAGGGPPPSSHDRDDDVTTVTTTTPIVDRSDVWLVLVDDEPSIRLAVGDYLHMAGYATVTACDGPMSFLETCLASCSWSLLKDNDESDDDDGMMTTKMPPWMGRTTDDDALWRLPDCVISDIRMPGGIDGVDLLRLMRRDPFPPPPPPLPPPPTEDEKSSWSTTRRRKRRGRPRKDGFHIDDDDDDAVGGGVKSYYDGKNDYDLLATIVDGGGERGGAVPKKIITPADQAVKYMDAIHACISYLSKHDRNRLPPRPSATTEPVRDAPRRSSGRRPDTLRDVPVILLTARAMISDRIVGYDAGADGYLPKPFRPEELLGMIDNLMRRRRRGTVDRGGRDVDDNLSDVDDRGHDIVGGESWKGDLTMEQAREITDDLVEIKELIKARMMSMEGGNDSPPRERLLTLLPEATWMHRTGERRKRVFTRDHIKSILSSYYDVDVASKKNARWDDLWRELESLRSERPKGLLFLDEPVDNY</sequence>
<evidence type="ECO:0000313" key="10">
    <source>
        <dbReference type="Proteomes" id="UP001530377"/>
    </source>
</evidence>
<feature type="compositionally biased region" description="Basic and acidic residues" evidence="7">
    <location>
        <begin position="356"/>
        <end position="371"/>
    </location>
</feature>
<accession>A0ABD3R4F1</accession>
<name>A0ABD3R4F1_9STRA</name>
<feature type="domain" description="Response regulatory" evidence="8">
    <location>
        <begin position="127"/>
        <end position="418"/>
    </location>
</feature>
<evidence type="ECO:0000256" key="5">
    <source>
        <dbReference type="ARBA" id="ARBA00023163"/>
    </source>
</evidence>
<feature type="region of interest" description="Disordered" evidence="7">
    <location>
        <begin position="341"/>
        <end position="371"/>
    </location>
</feature>